<name>R4KKU5_9FIRM</name>
<dbReference type="eggNOG" id="COG0833">
    <property type="taxonomic scope" value="Bacteria"/>
</dbReference>
<feature type="transmembrane region" description="Helical" evidence="6">
    <location>
        <begin position="336"/>
        <end position="354"/>
    </location>
</feature>
<feature type="transmembrane region" description="Helical" evidence="6">
    <location>
        <begin position="204"/>
        <end position="223"/>
    </location>
</feature>
<dbReference type="RefSeq" id="WP_006522328.1">
    <property type="nucleotide sequence ID" value="NC_021184.1"/>
</dbReference>
<evidence type="ECO:0000256" key="2">
    <source>
        <dbReference type="ARBA" id="ARBA00022475"/>
    </source>
</evidence>
<feature type="transmembrane region" description="Helical" evidence="6">
    <location>
        <begin position="235"/>
        <end position="258"/>
    </location>
</feature>
<keyword evidence="3 6" id="KW-0812">Transmembrane</keyword>
<feature type="transmembrane region" description="Helical" evidence="6">
    <location>
        <begin position="128"/>
        <end position="155"/>
    </location>
</feature>
<feature type="transmembrane region" description="Helical" evidence="6">
    <location>
        <begin position="432"/>
        <end position="453"/>
    </location>
</feature>
<feature type="transmembrane region" description="Helical" evidence="6">
    <location>
        <begin position="360"/>
        <end position="384"/>
    </location>
</feature>
<dbReference type="Proteomes" id="UP000013520">
    <property type="component" value="Chromosome"/>
</dbReference>
<evidence type="ECO:0000313" key="7">
    <source>
        <dbReference type="EMBL" id="AGL03828.1"/>
    </source>
</evidence>
<dbReference type="EMBL" id="CP003273">
    <property type="protein sequence ID" value="AGL03828.1"/>
    <property type="molecule type" value="Genomic_DNA"/>
</dbReference>
<dbReference type="PIRSF" id="PIRSF006060">
    <property type="entry name" value="AA_transporter"/>
    <property type="match status" value="1"/>
</dbReference>
<evidence type="ECO:0000313" key="8">
    <source>
        <dbReference type="Proteomes" id="UP000013520"/>
    </source>
</evidence>
<dbReference type="InterPro" id="IPR002293">
    <property type="entry name" value="AA/rel_permease1"/>
</dbReference>
<dbReference type="AlphaFoldDB" id="R4KKU5"/>
<keyword evidence="8" id="KW-1185">Reference proteome</keyword>
<dbReference type="PANTHER" id="PTHR42770:SF7">
    <property type="entry name" value="MEMBRANE PROTEIN"/>
    <property type="match status" value="1"/>
</dbReference>
<dbReference type="STRING" id="767817.Desgi_4601"/>
<dbReference type="PANTHER" id="PTHR42770">
    <property type="entry name" value="AMINO ACID TRANSPORTER-RELATED"/>
    <property type="match status" value="1"/>
</dbReference>
<organism evidence="7 8">
    <name type="scientific">Desulfoscipio gibsoniae DSM 7213</name>
    <dbReference type="NCBI Taxonomy" id="767817"/>
    <lineage>
        <taxon>Bacteria</taxon>
        <taxon>Bacillati</taxon>
        <taxon>Bacillota</taxon>
        <taxon>Clostridia</taxon>
        <taxon>Eubacteriales</taxon>
        <taxon>Desulfallaceae</taxon>
        <taxon>Desulfoscipio</taxon>
    </lineage>
</organism>
<feature type="transmembrane region" description="Helical" evidence="6">
    <location>
        <begin position="405"/>
        <end position="426"/>
    </location>
</feature>
<reference evidence="7 8" key="1">
    <citation type="submission" date="2012-01" db="EMBL/GenBank/DDBJ databases">
        <title>Complete sequence of Desulfotomaculum gibsoniae DSM 7213.</title>
        <authorList>
            <consortium name="US DOE Joint Genome Institute"/>
            <person name="Lucas S."/>
            <person name="Han J."/>
            <person name="Lapidus A."/>
            <person name="Cheng J.-F."/>
            <person name="Goodwin L."/>
            <person name="Pitluck S."/>
            <person name="Peters L."/>
            <person name="Ovchinnikova G."/>
            <person name="Teshima H."/>
            <person name="Detter J.C."/>
            <person name="Han C."/>
            <person name="Tapia R."/>
            <person name="Land M."/>
            <person name="Hauser L."/>
            <person name="Kyrpides N."/>
            <person name="Ivanova N."/>
            <person name="Pagani I."/>
            <person name="Parshina S."/>
            <person name="Plugge C."/>
            <person name="Muyzer G."/>
            <person name="Kuever J."/>
            <person name="Ivanova A."/>
            <person name="Nazina T."/>
            <person name="Klenk H.-P."/>
            <person name="Brambilla E."/>
            <person name="Spring S."/>
            <person name="Stams A.F."/>
            <person name="Woyke T."/>
        </authorList>
    </citation>
    <scope>NUCLEOTIDE SEQUENCE [LARGE SCALE GENOMIC DNA]</scope>
    <source>
        <strain evidence="7 8">DSM 7213</strain>
    </source>
</reference>
<feature type="transmembrane region" description="Helical" evidence="6">
    <location>
        <begin position="85"/>
        <end position="108"/>
    </location>
</feature>
<evidence type="ECO:0000256" key="1">
    <source>
        <dbReference type="ARBA" id="ARBA00004651"/>
    </source>
</evidence>
<evidence type="ECO:0000256" key="3">
    <source>
        <dbReference type="ARBA" id="ARBA00022692"/>
    </source>
</evidence>
<dbReference type="Pfam" id="PF13520">
    <property type="entry name" value="AA_permease_2"/>
    <property type="match status" value="1"/>
</dbReference>
<keyword evidence="4 6" id="KW-1133">Transmembrane helix</keyword>
<dbReference type="KEGG" id="dgi:Desgi_4601"/>
<dbReference type="GO" id="GO:0022857">
    <property type="term" value="F:transmembrane transporter activity"/>
    <property type="evidence" value="ECO:0007669"/>
    <property type="project" value="InterPro"/>
</dbReference>
<evidence type="ECO:0000256" key="6">
    <source>
        <dbReference type="SAM" id="Phobius"/>
    </source>
</evidence>
<protein>
    <submittedName>
        <fullName evidence="7">Amino acid transporter</fullName>
    </submittedName>
</protein>
<proteinExistence type="predicted"/>
<dbReference type="InterPro" id="IPR050367">
    <property type="entry name" value="APC_superfamily"/>
</dbReference>
<dbReference type="GO" id="GO:0005886">
    <property type="term" value="C:plasma membrane"/>
    <property type="evidence" value="ECO:0007669"/>
    <property type="project" value="UniProtKB-SubCell"/>
</dbReference>
<keyword evidence="5 6" id="KW-0472">Membrane</keyword>
<feature type="transmembrane region" description="Helical" evidence="6">
    <location>
        <begin position="290"/>
        <end position="315"/>
    </location>
</feature>
<keyword evidence="2" id="KW-1003">Cell membrane</keyword>
<gene>
    <name evidence="7" type="ORF">Desgi_4601</name>
</gene>
<comment type="subcellular location">
    <subcellularLocation>
        <location evidence="1">Cell membrane</location>
        <topology evidence="1">Multi-pass membrane protein</topology>
    </subcellularLocation>
</comment>
<feature type="transmembrane region" description="Helical" evidence="6">
    <location>
        <begin position="18"/>
        <end position="39"/>
    </location>
</feature>
<evidence type="ECO:0000256" key="5">
    <source>
        <dbReference type="ARBA" id="ARBA00023136"/>
    </source>
</evidence>
<dbReference type="Gene3D" id="1.20.1740.10">
    <property type="entry name" value="Amino acid/polyamine transporter I"/>
    <property type="match status" value="1"/>
</dbReference>
<dbReference type="OrthoDB" id="178667at2"/>
<dbReference type="HOGENOM" id="CLU_007946_15_13_9"/>
<feature type="transmembrane region" description="Helical" evidence="6">
    <location>
        <begin position="162"/>
        <end position="184"/>
    </location>
</feature>
<evidence type="ECO:0000256" key="4">
    <source>
        <dbReference type="ARBA" id="ARBA00022989"/>
    </source>
</evidence>
<sequence length="477" mass="51269">MSQQQNQGMAKVLGRSDVLFLAFGAMIGWGWVVLAGSWVHSAGSLGAMLAFLLGGILVVFVGLTYSELTAAMPLVGGEQVFCYRAMGATASFIGTWAILLGYISVVAFEAVALPTVVEYLFPNYMQGYLWTIAGWDVYASWVAVGVVGSILVMILNYIGIKVAAFLQTVFTIGIALVGLLLITGSLFNGATANMQPLWVGGFKGIFAVLLMTPLMFVGFNVIPQAAEEINLPYKAIGKVLILSVFMAAAWYILVIFGVSRAMTAEQMGGASLVTADAMAVLFGGSWASKLLIVGGICGIITSWNGFYIGASRAIYAMAQARMLPAFLGKLHPKYKTPYNAILLIGISTTFAPFFGRSMLVWLVDAGGLGIMLAYAMVALSFVILRKKEPHMVRPFKVSSGGFVGYAAVILSAIFIILCLPGSPTALIWPYEWAIVAIWSFLGLGLYFWARSSYGVHEAEKRMRQNVYGRVPKKDSAA</sequence>
<accession>R4KKU5</accession>
<feature type="transmembrane region" description="Helical" evidence="6">
    <location>
        <begin position="45"/>
        <end position="65"/>
    </location>
</feature>